<dbReference type="SMART" id="SM00471">
    <property type="entry name" value="HDc"/>
    <property type="match status" value="1"/>
</dbReference>
<gene>
    <name evidence="2" type="ORF">ACFO3D_03840</name>
</gene>
<protein>
    <submittedName>
        <fullName evidence="2">HD domain-containing protein</fullName>
    </submittedName>
</protein>
<accession>A0ABV9DHK5</accession>
<evidence type="ECO:0000313" key="3">
    <source>
        <dbReference type="Proteomes" id="UP001595989"/>
    </source>
</evidence>
<sequence>MNKNEKLKAIRDYVSGIFEDDATGHDFFHMQRVAEAAGKIAEKEGANLFISKAAAWVHDIGDTKLSDDPDEDKRELQTFFLSISCTAEEIALITEAARDVSFSKGKVPQSLEGKVVQDADRLDALGAVGIARTFAYGGAKGQLIWHDQNKEGTSIQHFYDKLLKLKGLLNTASAAEIAEERHLFLEQFLSQFFEEWQSQT</sequence>
<keyword evidence="3" id="KW-1185">Reference proteome</keyword>
<dbReference type="Proteomes" id="UP001595989">
    <property type="component" value="Unassembled WGS sequence"/>
</dbReference>
<dbReference type="Gene3D" id="1.20.58.1910">
    <property type="match status" value="1"/>
</dbReference>
<dbReference type="Gene3D" id="1.10.472.50">
    <property type="entry name" value="HD-domain/PDEase-like"/>
    <property type="match status" value="1"/>
</dbReference>
<evidence type="ECO:0000313" key="2">
    <source>
        <dbReference type="EMBL" id="MFC4557338.1"/>
    </source>
</evidence>
<dbReference type="RefSeq" id="WP_390293284.1">
    <property type="nucleotide sequence ID" value="NZ_JBHSFU010000003.1"/>
</dbReference>
<dbReference type="CDD" id="cd00077">
    <property type="entry name" value="HDc"/>
    <property type="match status" value="1"/>
</dbReference>
<reference evidence="3" key="1">
    <citation type="journal article" date="2019" name="Int. J. Syst. Evol. Microbiol.">
        <title>The Global Catalogue of Microorganisms (GCM) 10K type strain sequencing project: providing services to taxonomists for standard genome sequencing and annotation.</title>
        <authorList>
            <consortium name="The Broad Institute Genomics Platform"/>
            <consortium name="The Broad Institute Genome Sequencing Center for Infectious Disease"/>
            <person name="Wu L."/>
            <person name="Ma J."/>
        </authorList>
    </citation>
    <scope>NUCLEOTIDE SEQUENCE [LARGE SCALE GENOMIC DNA]</scope>
    <source>
        <strain evidence="3">CGMCC 4.7426</strain>
    </source>
</reference>
<name>A0ABV9DHK5_9BACI</name>
<proteinExistence type="predicted"/>
<organism evidence="2 3">
    <name type="scientific">Virgibacillus kekensis</name>
    <dbReference type="NCBI Taxonomy" id="202261"/>
    <lineage>
        <taxon>Bacteria</taxon>
        <taxon>Bacillati</taxon>
        <taxon>Bacillota</taxon>
        <taxon>Bacilli</taxon>
        <taxon>Bacillales</taxon>
        <taxon>Bacillaceae</taxon>
        <taxon>Virgibacillus</taxon>
    </lineage>
</organism>
<dbReference type="Pfam" id="PF01966">
    <property type="entry name" value="HD"/>
    <property type="match status" value="1"/>
</dbReference>
<dbReference type="EMBL" id="JBHSFU010000003">
    <property type="protein sequence ID" value="MFC4557338.1"/>
    <property type="molecule type" value="Genomic_DNA"/>
</dbReference>
<evidence type="ECO:0000259" key="1">
    <source>
        <dbReference type="SMART" id="SM00471"/>
    </source>
</evidence>
<dbReference type="PANTHER" id="PTHR33594:SF1">
    <property type="entry name" value="HD_PDEASE DOMAIN-CONTAINING PROTEIN"/>
    <property type="match status" value="1"/>
</dbReference>
<dbReference type="InterPro" id="IPR006674">
    <property type="entry name" value="HD_domain"/>
</dbReference>
<comment type="caution">
    <text evidence="2">The sequence shown here is derived from an EMBL/GenBank/DDBJ whole genome shotgun (WGS) entry which is preliminary data.</text>
</comment>
<dbReference type="PANTHER" id="PTHR33594">
    <property type="entry name" value="SUPERFAMILY HYDROLASE, PUTATIVE (AFU_ORTHOLOGUE AFUA_1G03035)-RELATED"/>
    <property type="match status" value="1"/>
</dbReference>
<dbReference type="SUPFAM" id="SSF109604">
    <property type="entry name" value="HD-domain/PDEase-like"/>
    <property type="match status" value="1"/>
</dbReference>
<feature type="domain" description="HD/PDEase" evidence="1">
    <location>
        <begin position="22"/>
        <end position="134"/>
    </location>
</feature>
<dbReference type="InterPro" id="IPR003607">
    <property type="entry name" value="HD/PDEase_dom"/>
</dbReference>